<evidence type="ECO:0000313" key="1">
    <source>
        <dbReference type="EMBL" id="KAJ0972423.1"/>
    </source>
</evidence>
<dbReference type="AlphaFoldDB" id="A0A9D5HDR4"/>
<sequence length="202" mass="22574">MWLRSARAAAARSRRKRSALLLKAAQALAAARASPTLGAVAITGWALDRLWRKPKCSARPGYAWADQGGARWGEGEHGGSGWPTWICVGAEEGPFASFLTAIEDYIRDAPTASVRKDKDFLWFNARRVRSRREGYPFHGDLRRSQSSFAASYSNGDEVVGKEPRPEDLVGLDIRNSRSSHHQCREHTSERYGECYIFSDTEE</sequence>
<organism evidence="1 2">
    <name type="scientific">Dioscorea zingiberensis</name>
    <dbReference type="NCBI Taxonomy" id="325984"/>
    <lineage>
        <taxon>Eukaryota</taxon>
        <taxon>Viridiplantae</taxon>
        <taxon>Streptophyta</taxon>
        <taxon>Embryophyta</taxon>
        <taxon>Tracheophyta</taxon>
        <taxon>Spermatophyta</taxon>
        <taxon>Magnoliopsida</taxon>
        <taxon>Liliopsida</taxon>
        <taxon>Dioscoreales</taxon>
        <taxon>Dioscoreaceae</taxon>
        <taxon>Dioscorea</taxon>
    </lineage>
</organism>
<protein>
    <submittedName>
        <fullName evidence="1">Uncharacterized protein</fullName>
    </submittedName>
</protein>
<gene>
    <name evidence="1" type="ORF">J5N97_020382</name>
</gene>
<dbReference type="Proteomes" id="UP001085076">
    <property type="component" value="Miscellaneous, Linkage group lg05"/>
</dbReference>
<comment type="caution">
    <text evidence="1">The sequence shown here is derived from an EMBL/GenBank/DDBJ whole genome shotgun (WGS) entry which is preliminary data.</text>
</comment>
<dbReference type="EMBL" id="JAGGNH010000005">
    <property type="protein sequence ID" value="KAJ0972423.1"/>
    <property type="molecule type" value="Genomic_DNA"/>
</dbReference>
<name>A0A9D5HDR4_9LILI</name>
<evidence type="ECO:0000313" key="2">
    <source>
        <dbReference type="Proteomes" id="UP001085076"/>
    </source>
</evidence>
<reference evidence="1" key="2">
    <citation type="journal article" date="2022" name="Hortic Res">
        <title>The genome of Dioscorea zingiberensis sheds light on the biosynthesis, origin and evolution of the medicinally important diosgenin saponins.</title>
        <authorList>
            <person name="Li Y."/>
            <person name="Tan C."/>
            <person name="Li Z."/>
            <person name="Guo J."/>
            <person name="Li S."/>
            <person name="Chen X."/>
            <person name="Wang C."/>
            <person name="Dai X."/>
            <person name="Yang H."/>
            <person name="Song W."/>
            <person name="Hou L."/>
            <person name="Xu J."/>
            <person name="Tong Z."/>
            <person name="Xu A."/>
            <person name="Yuan X."/>
            <person name="Wang W."/>
            <person name="Yang Q."/>
            <person name="Chen L."/>
            <person name="Sun Z."/>
            <person name="Wang K."/>
            <person name="Pan B."/>
            <person name="Chen J."/>
            <person name="Bao Y."/>
            <person name="Liu F."/>
            <person name="Qi X."/>
            <person name="Gang D.R."/>
            <person name="Wen J."/>
            <person name="Li J."/>
        </authorList>
    </citation>
    <scope>NUCLEOTIDE SEQUENCE</scope>
    <source>
        <strain evidence="1">Dzin_1.0</strain>
    </source>
</reference>
<proteinExistence type="predicted"/>
<keyword evidence="2" id="KW-1185">Reference proteome</keyword>
<reference evidence="1" key="1">
    <citation type="submission" date="2021-03" db="EMBL/GenBank/DDBJ databases">
        <authorList>
            <person name="Li Z."/>
            <person name="Yang C."/>
        </authorList>
    </citation>
    <scope>NUCLEOTIDE SEQUENCE</scope>
    <source>
        <strain evidence="1">Dzin_1.0</strain>
        <tissue evidence="1">Leaf</tissue>
    </source>
</reference>
<accession>A0A9D5HDR4</accession>